<dbReference type="HOGENOM" id="CLU_3172886_0_0_6"/>
<dbReference type="EMBL" id="CP000880">
    <property type="protein sequence ID" value="ABX21776.1"/>
    <property type="molecule type" value="Genomic_DNA"/>
</dbReference>
<name>A9MH58_SALAR</name>
<organism evidence="2 3">
    <name type="scientific">Salmonella arizonae (strain ATCC BAA-731 / CDC346-86 / RSK2980)</name>
    <dbReference type="NCBI Taxonomy" id="41514"/>
    <lineage>
        <taxon>Bacteria</taxon>
        <taxon>Pseudomonadati</taxon>
        <taxon>Pseudomonadota</taxon>
        <taxon>Gammaproteobacteria</taxon>
        <taxon>Enterobacterales</taxon>
        <taxon>Enterobacteriaceae</taxon>
        <taxon>Salmonella</taxon>
    </lineage>
</organism>
<reference evidence="2 3" key="1">
    <citation type="submission" date="2007-11" db="EMBL/GenBank/DDBJ databases">
        <authorList>
            <consortium name="The Salmonella enterica serovar Arizonae Genome Sequencing Project"/>
            <person name="McClelland M."/>
            <person name="Sanderson E.K."/>
            <person name="Porwollik S."/>
            <person name="Spieth J."/>
            <person name="Clifton W.S."/>
            <person name="Fulton R."/>
            <person name="Chunyan W."/>
            <person name="Wollam A."/>
            <person name="Shah N."/>
            <person name="Pepin K."/>
            <person name="Bhonagiri V."/>
            <person name="Nash W."/>
            <person name="Johnson M."/>
            <person name="Thiruvilangam P."/>
            <person name="Wilson R."/>
        </authorList>
    </citation>
    <scope>NUCLEOTIDE SEQUENCE [LARGE SCALE GENOMIC DNA]</scope>
    <source>
        <strain evidence="3">ATCC BAA-731 / CDC346-86 / RSK2980</strain>
    </source>
</reference>
<evidence type="ECO:0000256" key="1">
    <source>
        <dbReference type="SAM" id="Phobius"/>
    </source>
</evidence>
<feature type="transmembrane region" description="Helical" evidence="1">
    <location>
        <begin position="20"/>
        <end position="41"/>
    </location>
</feature>
<keyword evidence="1" id="KW-1133">Transmembrane helix</keyword>
<keyword evidence="1" id="KW-0472">Membrane</keyword>
<protein>
    <submittedName>
        <fullName evidence="2">Uncharacterized protein</fullName>
    </submittedName>
</protein>
<sequence length="47" mass="4939">MLSALCELTDSGLSGSADDVSLIFFPLMGIFIGYYGCPVALRLPGRA</sequence>
<dbReference type="KEGG" id="ses:SARI_01893"/>
<proteinExistence type="predicted"/>
<dbReference type="Proteomes" id="UP000002084">
    <property type="component" value="Chromosome"/>
</dbReference>
<dbReference type="AlphaFoldDB" id="A9MH58"/>
<evidence type="ECO:0000313" key="3">
    <source>
        <dbReference type="Proteomes" id="UP000002084"/>
    </source>
</evidence>
<gene>
    <name evidence="2" type="ordered locus">SARI_01893</name>
</gene>
<evidence type="ECO:0000313" key="2">
    <source>
        <dbReference type="EMBL" id="ABX21776.1"/>
    </source>
</evidence>
<keyword evidence="1" id="KW-0812">Transmembrane</keyword>
<accession>A9MH58</accession>
<keyword evidence="3" id="KW-1185">Reference proteome</keyword>